<keyword evidence="11" id="KW-1185">Reference proteome</keyword>
<evidence type="ECO:0000313" key="11">
    <source>
        <dbReference type="Proteomes" id="UP000054279"/>
    </source>
</evidence>
<dbReference type="EC" id="1.20.4.2" evidence="2"/>
<dbReference type="InterPro" id="IPR004045">
    <property type="entry name" value="Glutathione_S-Trfase_N"/>
</dbReference>
<dbReference type="EMBL" id="KN837155">
    <property type="protein sequence ID" value="KIJ38981.1"/>
    <property type="molecule type" value="Genomic_DNA"/>
</dbReference>
<dbReference type="PANTHER" id="PTHR43968">
    <property type="match status" value="1"/>
</dbReference>
<accession>A0A0C9VMT0</accession>
<dbReference type="EC" id="1.8.5.1" evidence="1"/>
<comment type="catalytic activity">
    <reaction evidence="6">
        <text>methylarsonate + 2 glutathione + H(+) = methylarsonous acid + glutathione disulfide + H2O</text>
        <dbReference type="Rhea" id="RHEA:15969"/>
        <dbReference type="ChEBI" id="CHEBI:15377"/>
        <dbReference type="ChEBI" id="CHEBI:15378"/>
        <dbReference type="ChEBI" id="CHEBI:17826"/>
        <dbReference type="ChEBI" id="CHEBI:33409"/>
        <dbReference type="ChEBI" id="CHEBI:57925"/>
        <dbReference type="ChEBI" id="CHEBI:58297"/>
        <dbReference type="EC" id="1.20.4.2"/>
    </reaction>
</comment>
<comment type="catalytic activity">
    <reaction evidence="7">
        <text>L-dehydroascorbate + 2 glutathione = glutathione disulfide + L-ascorbate</text>
        <dbReference type="Rhea" id="RHEA:24424"/>
        <dbReference type="ChEBI" id="CHEBI:38290"/>
        <dbReference type="ChEBI" id="CHEBI:57925"/>
        <dbReference type="ChEBI" id="CHEBI:58297"/>
        <dbReference type="ChEBI" id="CHEBI:58539"/>
        <dbReference type="EC" id="1.8.5.1"/>
    </reaction>
</comment>
<evidence type="ECO:0000256" key="5">
    <source>
        <dbReference type="ARBA" id="ARBA00032681"/>
    </source>
</evidence>
<evidence type="ECO:0000256" key="4">
    <source>
        <dbReference type="ARBA" id="ARBA00032186"/>
    </source>
</evidence>
<dbReference type="InterPro" id="IPR010987">
    <property type="entry name" value="Glutathione-S-Trfase_C-like"/>
</dbReference>
<feature type="domain" description="GST C-terminal" evidence="9">
    <location>
        <begin position="111"/>
        <end position="237"/>
    </location>
</feature>
<dbReference type="InterPro" id="IPR040079">
    <property type="entry name" value="Glutathione_S-Trfase"/>
</dbReference>
<evidence type="ECO:0000259" key="8">
    <source>
        <dbReference type="PROSITE" id="PS50404"/>
    </source>
</evidence>
<sequence length="257" mass="29124">MGIPDADIFPNATGNALKTVEAHQNPADVTLYAGWFCPFVQRTWIALEEKGIPYQYKEENPYHKDKEFLKLSPKGLVPALVYKGRPIHESLVINEFLEDAFPDTKPLLPVDPYERAQIRIAIDHVTKSIIPTFFKVLQSQEKDVQQAALKSLYEAFNAFAARFIGDGPFFAGKDLSLADLALIPWIGRLYIIEKNRGFDISNTDAKFQAWAKYVTELESFKKTTSDYVHYEQIYGRYLRNEAQSEAAKATRAGGIIP</sequence>
<dbReference type="SFLD" id="SFLDS00019">
    <property type="entry name" value="Glutathione_Transferase_(cytos"/>
    <property type="match status" value="1"/>
</dbReference>
<dbReference type="PRINTS" id="PR01625">
    <property type="entry name" value="GSTRNSFRASEO"/>
</dbReference>
<dbReference type="Gene3D" id="3.40.30.10">
    <property type="entry name" value="Glutaredoxin"/>
    <property type="match status" value="1"/>
</dbReference>
<dbReference type="GO" id="GO:0005737">
    <property type="term" value="C:cytoplasm"/>
    <property type="evidence" value="ECO:0007669"/>
    <property type="project" value="InterPro"/>
</dbReference>
<evidence type="ECO:0000313" key="10">
    <source>
        <dbReference type="EMBL" id="KIJ38981.1"/>
    </source>
</evidence>
<dbReference type="InterPro" id="IPR050983">
    <property type="entry name" value="GST_Omega/HSP26"/>
</dbReference>
<dbReference type="GO" id="GO:0004364">
    <property type="term" value="F:glutathione transferase activity"/>
    <property type="evidence" value="ECO:0007669"/>
    <property type="project" value="InterPro"/>
</dbReference>
<dbReference type="GO" id="GO:0045174">
    <property type="term" value="F:glutathione dehydrogenase (ascorbate) activity"/>
    <property type="evidence" value="ECO:0007669"/>
    <property type="project" value="UniProtKB-EC"/>
</dbReference>
<evidence type="ECO:0000256" key="7">
    <source>
        <dbReference type="ARBA" id="ARBA00049544"/>
    </source>
</evidence>
<dbReference type="OrthoDB" id="4951845at2759"/>
<organism evidence="10 11">
    <name type="scientific">Sphaerobolus stellatus (strain SS14)</name>
    <dbReference type="NCBI Taxonomy" id="990650"/>
    <lineage>
        <taxon>Eukaryota</taxon>
        <taxon>Fungi</taxon>
        <taxon>Dikarya</taxon>
        <taxon>Basidiomycota</taxon>
        <taxon>Agaricomycotina</taxon>
        <taxon>Agaricomycetes</taxon>
        <taxon>Phallomycetidae</taxon>
        <taxon>Geastrales</taxon>
        <taxon>Sphaerobolaceae</taxon>
        <taxon>Sphaerobolus</taxon>
    </lineage>
</organism>
<dbReference type="InterPro" id="IPR036282">
    <property type="entry name" value="Glutathione-S-Trfase_C_sf"/>
</dbReference>
<dbReference type="PROSITE" id="PS50404">
    <property type="entry name" value="GST_NTER"/>
    <property type="match status" value="1"/>
</dbReference>
<dbReference type="InterPro" id="IPR036249">
    <property type="entry name" value="Thioredoxin-like_sf"/>
</dbReference>
<dbReference type="Pfam" id="PF00043">
    <property type="entry name" value="GST_C"/>
    <property type="match status" value="1"/>
</dbReference>
<feature type="domain" description="GST N-terminal" evidence="8">
    <location>
        <begin position="27"/>
        <end position="105"/>
    </location>
</feature>
<evidence type="ECO:0000259" key="9">
    <source>
        <dbReference type="PROSITE" id="PS50405"/>
    </source>
</evidence>
<dbReference type="SUPFAM" id="SSF52833">
    <property type="entry name" value="Thioredoxin-like"/>
    <property type="match status" value="1"/>
</dbReference>
<dbReference type="Pfam" id="PF13409">
    <property type="entry name" value="GST_N_2"/>
    <property type="match status" value="1"/>
</dbReference>
<proteinExistence type="predicted"/>
<dbReference type="SUPFAM" id="SSF47616">
    <property type="entry name" value="GST C-terminal domain-like"/>
    <property type="match status" value="1"/>
</dbReference>
<keyword evidence="3" id="KW-0560">Oxidoreductase</keyword>
<evidence type="ECO:0000256" key="2">
    <source>
        <dbReference type="ARBA" id="ARBA00013060"/>
    </source>
</evidence>
<dbReference type="HOGENOM" id="CLU_011226_9_1_1"/>
<evidence type="ECO:0000256" key="3">
    <source>
        <dbReference type="ARBA" id="ARBA00023002"/>
    </source>
</evidence>
<dbReference type="Gene3D" id="1.20.1050.10">
    <property type="match status" value="1"/>
</dbReference>
<dbReference type="InterPro" id="IPR005442">
    <property type="entry name" value="GST_omega"/>
</dbReference>
<gene>
    <name evidence="10" type="ORF">M422DRAFT_32858</name>
</gene>
<dbReference type="Proteomes" id="UP000054279">
    <property type="component" value="Unassembled WGS sequence"/>
</dbReference>
<dbReference type="InterPro" id="IPR004046">
    <property type="entry name" value="GST_C"/>
</dbReference>
<name>A0A0C9VMT0_SPHS4</name>
<evidence type="ECO:0000256" key="1">
    <source>
        <dbReference type="ARBA" id="ARBA00012436"/>
    </source>
</evidence>
<dbReference type="AlphaFoldDB" id="A0A0C9VMT0"/>
<dbReference type="SFLD" id="SFLDG00358">
    <property type="entry name" value="Main_(cytGST)"/>
    <property type="match status" value="1"/>
</dbReference>
<dbReference type="PROSITE" id="PS50405">
    <property type="entry name" value="GST_CTER"/>
    <property type="match status" value="1"/>
</dbReference>
<dbReference type="PANTHER" id="PTHR43968:SF6">
    <property type="entry name" value="GLUTATHIONE S-TRANSFERASE OMEGA"/>
    <property type="match status" value="1"/>
</dbReference>
<evidence type="ECO:0000256" key="6">
    <source>
        <dbReference type="ARBA" id="ARBA00048353"/>
    </source>
</evidence>
<protein>
    <recommendedName>
        <fullName evidence="4">Glutathione-dependent dehydroascorbate reductase</fullName>
        <ecNumber evidence="2">1.20.4.2</ecNumber>
        <ecNumber evidence="1">1.8.5.1</ecNumber>
    </recommendedName>
    <alternativeName>
        <fullName evidence="5">Monomethylarsonic acid reductase</fullName>
    </alternativeName>
</protein>
<reference evidence="10 11" key="1">
    <citation type="submission" date="2014-06" db="EMBL/GenBank/DDBJ databases">
        <title>Evolutionary Origins and Diversification of the Mycorrhizal Mutualists.</title>
        <authorList>
            <consortium name="DOE Joint Genome Institute"/>
            <consortium name="Mycorrhizal Genomics Consortium"/>
            <person name="Kohler A."/>
            <person name="Kuo A."/>
            <person name="Nagy L.G."/>
            <person name="Floudas D."/>
            <person name="Copeland A."/>
            <person name="Barry K.W."/>
            <person name="Cichocki N."/>
            <person name="Veneault-Fourrey C."/>
            <person name="LaButti K."/>
            <person name="Lindquist E.A."/>
            <person name="Lipzen A."/>
            <person name="Lundell T."/>
            <person name="Morin E."/>
            <person name="Murat C."/>
            <person name="Riley R."/>
            <person name="Ohm R."/>
            <person name="Sun H."/>
            <person name="Tunlid A."/>
            <person name="Henrissat B."/>
            <person name="Grigoriev I.V."/>
            <person name="Hibbett D.S."/>
            <person name="Martin F."/>
        </authorList>
    </citation>
    <scope>NUCLEOTIDE SEQUENCE [LARGE SCALE GENOMIC DNA]</scope>
    <source>
        <strain evidence="10 11">SS14</strain>
    </source>
</reference>
<dbReference type="GO" id="GO:0050610">
    <property type="term" value="F:methylarsonate reductase activity"/>
    <property type="evidence" value="ECO:0007669"/>
    <property type="project" value="UniProtKB-EC"/>
</dbReference>